<dbReference type="GO" id="GO:0015501">
    <property type="term" value="F:glutamate:sodium symporter activity"/>
    <property type="evidence" value="ECO:0007669"/>
    <property type="project" value="UniProtKB-UniRule"/>
</dbReference>
<feature type="transmembrane region" description="Helical" evidence="1">
    <location>
        <begin position="37"/>
        <end position="56"/>
    </location>
</feature>
<organism evidence="3 4">
    <name type="scientific">Dinoroseobacter shibae (strain DSM 16493 / NCIMB 14021 / DFL 12)</name>
    <dbReference type="NCBI Taxonomy" id="398580"/>
    <lineage>
        <taxon>Bacteria</taxon>
        <taxon>Pseudomonadati</taxon>
        <taxon>Pseudomonadota</taxon>
        <taxon>Alphaproteobacteria</taxon>
        <taxon>Rhodobacterales</taxon>
        <taxon>Roseobacteraceae</taxon>
        <taxon>Dinoroseobacter</taxon>
    </lineage>
</organism>
<dbReference type="InterPro" id="IPR004445">
    <property type="entry name" value="GltS"/>
</dbReference>
<dbReference type="GO" id="GO:0005886">
    <property type="term" value="C:plasma membrane"/>
    <property type="evidence" value="ECO:0007669"/>
    <property type="project" value="UniProtKB-SubCell"/>
</dbReference>
<dbReference type="OrthoDB" id="4921038at2"/>
<sequence>MPDLLVPAFISVTLGLLVYFIGAFLTRKVQFLKDYNIPEPVSGGLAIALVTWAFFALTGRQIVFDLAVRDYLLVLFFSTIGLNARLADLLRGGRLLLVLLGLTVGFMVLQNLVGLVGTILFDLPTPMAVLLGSAALIGGHGTAIAWGPEIEEVTGFAAAAEVGIAAATLGLVFAALIGGPIAKRLIDRNGLSGEEGAAPVVGLEFEEPGEAPEVVNHVSLMRSMLAAHVAILLGFLAHGAIAAAGVMLPLFVPCLLVGIVTSNTIPYLFPRLTWPAGSRALAVVSDYSLSVFLAMSLMSMQLWTLTELGGPLLGVLAMQVAMTVAFILLVVFAALGRNFTAAVLSAGFAGFALGATPTAIANMSSVTKRYGPAPLAFIVLPLVSAFFVDLANAVIIQVFVGL</sequence>
<dbReference type="HAMAP" id="MF_02062">
    <property type="entry name" value="GltS"/>
    <property type="match status" value="1"/>
</dbReference>
<protein>
    <recommendedName>
        <fullName evidence="1 2">Sodium/glutamate symporter</fullName>
    </recommendedName>
</protein>
<keyword evidence="1" id="KW-1133">Transmembrane helix</keyword>
<dbReference type="HOGENOM" id="CLU_040907_0_0_5"/>
<dbReference type="Proteomes" id="UP000006833">
    <property type="component" value="Chromosome"/>
</dbReference>
<feature type="transmembrane region" description="Helical" evidence="1">
    <location>
        <begin position="95"/>
        <end position="121"/>
    </location>
</feature>
<keyword evidence="1" id="KW-0739">Sodium transport</keyword>
<feature type="transmembrane region" description="Helical" evidence="1">
    <location>
        <begin position="375"/>
        <end position="400"/>
    </location>
</feature>
<keyword evidence="4" id="KW-1185">Reference proteome</keyword>
<comment type="function">
    <text evidence="1">Catalyzes the sodium-dependent transport of glutamate.</text>
</comment>
<dbReference type="KEGG" id="dsh:Dshi_1261"/>
<dbReference type="STRING" id="398580.Dshi_1261"/>
<feature type="transmembrane region" description="Helical" evidence="1">
    <location>
        <begin position="250"/>
        <end position="269"/>
    </location>
</feature>
<feature type="transmembrane region" description="Helical" evidence="1">
    <location>
        <begin position="312"/>
        <end position="335"/>
    </location>
</feature>
<dbReference type="RefSeq" id="WP_012177933.1">
    <property type="nucleotide sequence ID" value="NC_009952.1"/>
</dbReference>
<keyword evidence="1" id="KW-0813">Transport</keyword>
<keyword evidence="1" id="KW-0997">Cell inner membrane</keyword>
<keyword evidence="1" id="KW-0029">Amino-acid transport</keyword>
<comment type="similarity">
    <text evidence="1">Belongs to the glutamate:Na(+) symporter (ESS) (TC 2.A.27) family.</text>
</comment>
<evidence type="ECO:0000256" key="1">
    <source>
        <dbReference type="HAMAP-Rule" id="MF_02062"/>
    </source>
</evidence>
<feature type="transmembrane region" description="Helical" evidence="1">
    <location>
        <begin position="342"/>
        <end position="363"/>
    </location>
</feature>
<dbReference type="eggNOG" id="COG0786">
    <property type="taxonomic scope" value="Bacteria"/>
</dbReference>
<dbReference type="NCBIfam" id="TIGR00210">
    <property type="entry name" value="gltS"/>
    <property type="match status" value="1"/>
</dbReference>
<keyword evidence="1" id="KW-0406">Ion transport</keyword>
<feature type="transmembrane region" description="Helical" evidence="1">
    <location>
        <begin position="281"/>
        <end position="300"/>
    </location>
</feature>
<name>A8LIE9_DINSH</name>
<dbReference type="AlphaFoldDB" id="A8LIE9"/>
<dbReference type="EMBL" id="CP000830">
    <property type="protein sequence ID" value="ABV93003.1"/>
    <property type="molecule type" value="Genomic_DNA"/>
</dbReference>
<keyword evidence="1" id="KW-1003">Cell membrane</keyword>
<comment type="subcellular location">
    <subcellularLocation>
        <location evidence="1">Cell inner membrane</location>
        <topology evidence="1">Multi-pass membrane protein</topology>
    </subcellularLocation>
</comment>
<dbReference type="PANTHER" id="PTHR36178:SF1">
    <property type="entry name" value="SODIUM_GLUTAMATE SYMPORTER"/>
    <property type="match status" value="1"/>
</dbReference>
<accession>A8LIE9</accession>
<evidence type="ECO:0000313" key="4">
    <source>
        <dbReference type="Proteomes" id="UP000006833"/>
    </source>
</evidence>
<keyword evidence="1" id="KW-0915">Sodium</keyword>
<feature type="transmembrane region" description="Helical" evidence="1">
    <location>
        <begin position="156"/>
        <end position="178"/>
    </location>
</feature>
<dbReference type="Pfam" id="PF03616">
    <property type="entry name" value="Glt_symporter"/>
    <property type="match status" value="1"/>
</dbReference>
<keyword evidence="1" id="KW-0812">Transmembrane</keyword>
<feature type="transmembrane region" description="Helical" evidence="1">
    <location>
        <begin position="62"/>
        <end position="83"/>
    </location>
</feature>
<reference evidence="4" key="1">
    <citation type="journal article" date="2010" name="ISME J.">
        <title>The complete genome sequence of the algal symbiont Dinoroseobacter shibae: a hitchhiker's guide to life in the sea.</title>
        <authorList>
            <person name="Wagner-Dobler I."/>
            <person name="Ballhausen B."/>
            <person name="Berger M."/>
            <person name="Brinkhoff T."/>
            <person name="Buchholz I."/>
            <person name="Bunk B."/>
            <person name="Cypionka H."/>
            <person name="Daniel R."/>
            <person name="Drepper T."/>
            <person name="Gerdts G."/>
            <person name="Hahnke S."/>
            <person name="Han C."/>
            <person name="Jahn D."/>
            <person name="Kalhoefer D."/>
            <person name="Kiss H."/>
            <person name="Klenk H.P."/>
            <person name="Kyrpides N."/>
            <person name="Liebl W."/>
            <person name="Liesegang H."/>
            <person name="Meincke L."/>
            <person name="Pati A."/>
            <person name="Petersen J."/>
            <person name="Piekarski T."/>
            <person name="Pommerenke C."/>
            <person name="Pradella S."/>
            <person name="Pukall R."/>
            <person name="Rabus R."/>
            <person name="Stackebrandt E."/>
            <person name="Thole S."/>
            <person name="Thompson L."/>
            <person name="Tielen P."/>
            <person name="Tomasch J."/>
            <person name="von Jan M."/>
            <person name="Wanphrut N."/>
            <person name="Wichels A."/>
            <person name="Zech H."/>
            <person name="Simon M."/>
        </authorList>
    </citation>
    <scope>NUCLEOTIDE SEQUENCE [LARGE SCALE GENOMIC DNA]</scope>
    <source>
        <strain evidence="4">DSM 16493 / NCIMB 14021 / DFL 12</strain>
    </source>
</reference>
<gene>
    <name evidence="1 3" type="primary">gltS</name>
    <name evidence="3" type="ordered locus">Dshi_1261</name>
</gene>
<dbReference type="PANTHER" id="PTHR36178">
    <property type="entry name" value="SLR0625 PROTEIN"/>
    <property type="match status" value="1"/>
</dbReference>
<keyword evidence="1" id="KW-0769">Symport</keyword>
<proteinExistence type="inferred from homology"/>
<feature type="transmembrane region" description="Helical" evidence="1">
    <location>
        <begin position="6"/>
        <end position="25"/>
    </location>
</feature>
<dbReference type="GO" id="GO:0015813">
    <property type="term" value="P:L-glutamate transmembrane transport"/>
    <property type="evidence" value="ECO:0007669"/>
    <property type="project" value="UniProtKB-UniRule"/>
</dbReference>
<evidence type="ECO:0000256" key="2">
    <source>
        <dbReference type="NCBIfam" id="TIGR00210"/>
    </source>
</evidence>
<evidence type="ECO:0000313" key="3">
    <source>
        <dbReference type="EMBL" id="ABV93003.1"/>
    </source>
</evidence>
<feature type="transmembrane region" description="Helical" evidence="1">
    <location>
        <begin position="225"/>
        <end position="244"/>
    </location>
</feature>
<keyword evidence="1" id="KW-0472">Membrane</keyword>